<sequence>MHKHLLISLLPFSLAACHQHPPRDCQLGANVQVQVRSPFDDSSNRSIRLSAGETIRGTFSPVGALRVDSIAVQIGNGGGAADGEVEFRLCQDGRCVEGKAPLQGSKDNDYLEIGLRPNLGVTFEGGVISYEFRRLSGTKEMVAWIYPGMGRQTGSTLTAGSTAETLNLMLRQH</sequence>
<dbReference type="EMBL" id="CP144460">
    <property type="protein sequence ID" value="XBS37259.1"/>
    <property type="molecule type" value="Genomic_DNA"/>
</dbReference>
<gene>
    <name evidence="1" type="ORF">VZ068_17740</name>
</gene>
<proteinExistence type="predicted"/>
<dbReference type="RefSeq" id="WP_349656027.1">
    <property type="nucleotide sequence ID" value="NZ_CP144460.1"/>
</dbReference>
<protein>
    <recommendedName>
        <fullName evidence="2">Lipoprotein</fullName>
    </recommendedName>
</protein>
<accession>A0AAU7P6M9</accession>
<evidence type="ECO:0008006" key="2">
    <source>
        <dbReference type="Google" id="ProtNLM"/>
    </source>
</evidence>
<evidence type="ECO:0000313" key="1">
    <source>
        <dbReference type="EMBL" id="XBS37259.1"/>
    </source>
</evidence>
<dbReference type="AlphaFoldDB" id="A0AAU7P6M9"/>
<reference evidence="1" key="1">
    <citation type="submission" date="2024-02" db="EMBL/GenBank/DDBJ databases">
        <title>Complete genome sequence of Xanthomonas sp. 10-10.</title>
        <authorList>
            <person name="Biessy A."/>
            <person name="Ciotola M."/>
            <person name="Cadieux M."/>
            <person name="Soufiane B."/>
            <person name="Laforest M."/>
            <person name="Filion M."/>
        </authorList>
    </citation>
    <scope>NUCLEOTIDE SEQUENCE</scope>
    <source>
        <strain evidence="1">10-10</strain>
    </source>
</reference>
<dbReference type="PROSITE" id="PS51257">
    <property type="entry name" value="PROKAR_LIPOPROTEIN"/>
    <property type="match status" value="1"/>
</dbReference>
<organism evidence="1">
    <name type="scientific">Xanthomonas sp. 10-10</name>
    <dbReference type="NCBI Taxonomy" id="3115848"/>
    <lineage>
        <taxon>Bacteria</taxon>
        <taxon>Pseudomonadati</taxon>
        <taxon>Pseudomonadota</taxon>
        <taxon>Gammaproteobacteria</taxon>
        <taxon>Lysobacterales</taxon>
        <taxon>Lysobacteraceae</taxon>
        <taxon>Xanthomonas</taxon>
    </lineage>
</organism>
<name>A0AAU7P6M9_9XANT</name>